<sequence length="338" mass="36391">MITRKRANLRQIADALGLSVTTVSRALKDGPEVRPATIARVKAAARAAGYSPNAHGVALRTGRTHTLTVILPLETQAYLADLAKVPLIEGMTMAARQAGYTLSIHSVGSDDDQLAVLRHLHLSGGTDGVIITRIVAQDPRLAFLAECDLPYVTFGRSDRSFDHAYVDIDNEAMAHHATSFLLARGHRRIGLQLLSREDLISAARVRGFAQAHADLGLPVDDPLFGYDHFTMMESETLFHRMLCDPHPPTALICASELGLLGAASALRKRGLAPGTDVALVTRDTSRMTGFLALKALVHSVDMADIGRALVLSLIERIVTPGLPPRHVLMPGTFEEVGA</sequence>
<protein>
    <submittedName>
        <fullName evidence="5">LacI family DNA-binding transcriptional regulator</fullName>
    </submittedName>
</protein>
<dbReference type="Gene3D" id="3.40.50.2300">
    <property type="match status" value="2"/>
</dbReference>
<dbReference type="Pfam" id="PF00356">
    <property type="entry name" value="LacI"/>
    <property type="match status" value="1"/>
</dbReference>
<dbReference type="Proteomes" id="UP000478740">
    <property type="component" value="Unassembled WGS sequence"/>
</dbReference>
<comment type="caution">
    <text evidence="5">The sequence shown here is derived from an EMBL/GenBank/DDBJ whole genome shotgun (WGS) entry which is preliminary data.</text>
</comment>
<dbReference type="CDD" id="cd01392">
    <property type="entry name" value="HTH_LacI"/>
    <property type="match status" value="1"/>
</dbReference>
<dbReference type="InterPro" id="IPR028082">
    <property type="entry name" value="Peripla_BP_I"/>
</dbReference>
<dbReference type="Gene3D" id="1.10.260.40">
    <property type="entry name" value="lambda repressor-like DNA-binding domains"/>
    <property type="match status" value="1"/>
</dbReference>
<keyword evidence="6" id="KW-1185">Reference proteome</keyword>
<organism evidence="5 6">
    <name type="scientific">Paracoccus shanxieyensis</name>
    <dbReference type="NCBI Taxonomy" id="2675752"/>
    <lineage>
        <taxon>Bacteria</taxon>
        <taxon>Pseudomonadati</taxon>
        <taxon>Pseudomonadota</taxon>
        <taxon>Alphaproteobacteria</taxon>
        <taxon>Rhodobacterales</taxon>
        <taxon>Paracoccaceae</taxon>
        <taxon>Paracoccus</taxon>
    </lineage>
</organism>
<dbReference type="GO" id="GO:0000976">
    <property type="term" value="F:transcription cis-regulatory region binding"/>
    <property type="evidence" value="ECO:0007669"/>
    <property type="project" value="TreeGrafter"/>
</dbReference>
<keyword evidence="1" id="KW-0805">Transcription regulation</keyword>
<evidence type="ECO:0000259" key="4">
    <source>
        <dbReference type="PROSITE" id="PS50932"/>
    </source>
</evidence>
<dbReference type="InterPro" id="IPR001761">
    <property type="entry name" value="Peripla_BP/Lac1_sug-bd_dom"/>
</dbReference>
<dbReference type="PANTHER" id="PTHR30146">
    <property type="entry name" value="LACI-RELATED TRANSCRIPTIONAL REPRESSOR"/>
    <property type="match status" value="1"/>
</dbReference>
<dbReference type="GO" id="GO:0003700">
    <property type="term" value="F:DNA-binding transcription factor activity"/>
    <property type="evidence" value="ECO:0007669"/>
    <property type="project" value="TreeGrafter"/>
</dbReference>
<name>A0A6L6IWV6_9RHOB</name>
<evidence type="ECO:0000313" key="6">
    <source>
        <dbReference type="Proteomes" id="UP000478740"/>
    </source>
</evidence>
<gene>
    <name evidence="5" type="ORF">GL284_07440</name>
</gene>
<dbReference type="SUPFAM" id="SSF47413">
    <property type="entry name" value="lambda repressor-like DNA-binding domains"/>
    <property type="match status" value="1"/>
</dbReference>
<dbReference type="SUPFAM" id="SSF53822">
    <property type="entry name" value="Periplasmic binding protein-like I"/>
    <property type="match status" value="1"/>
</dbReference>
<evidence type="ECO:0000256" key="1">
    <source>
        <dbReference type="ARBA" id="ARBA00023015"/>
    </source>
</evidence>
<dbReference type="InterPro" id="IPR010982">
    <property type="entry name" value="Lambda_DNA-bd_dom_sf"/>
</dbReference>
<dbReference type="PANTHER" id="PTHR30146:SF109">
    <property type="entry name" value="HTH-TYPE TRANSCRIPTIONAL REGULATOR GALS"/>
    <property type="match status" value="1"/>
</dbReference>
<dbReference type="RefSeq" id="WP_155043959.1">
    <property type="nucleotide sequence ID" value="NZ_WMIH01000004.1"/>
</dbReference>
<proteinExistence type="predicted"/>
<evidence type="ECO:0000313" key="5">
    <source>
        <dbReference type="EMBL" id="MTH64098.1"/>
    </source>
</evidence>
<evidence type="ECO:0000256" key="3">
    <source>
        <dbReference type="ARBA" id="ARBA00023163"/>
    </source>
</evidence>
<dbReference type="AlphaFoldDB" id="A0A6L6IWV6"/>
<evidence type="ECO:0000256" key="2">
    <source>
        <dbReference type="ARBA" id="ARBA00023125"/>
    </source>
</evidence>
<accession>A0A6L6IWV6</accession>
<dbReference type="EMBL" id="WMII01000005">
    <property type="protein sequence ID" value="MTH64098.1"/>
    <property type="molecule type" value="Genomic_DNA"/>
</dbReference>
<keyword evidence="2 5" id="KW-0238">DNA-binding</keyword>
<dbReference type="PROSITE" id="PS50932">
    <property type="entry name" value="HTH_LACI_2"/>
    <property type="match status" value="1"/>
</dbReference>
<dbReference type="InterPro" id="IPR000843">
    <property type="entry name" value="HTH_LacI"/>
</dbReference>
<reference evidence="5 6" key="1">
    <citation type="submission" date="2019-11" db="EMBL/GenBank/DDBJ databases">
        <authorList>
            <person name="Dong K."/>
        </authorList>
    </citation>
    <scope>NUCLEOTIDE SEQUENCE [LARGE SCALE GENOMIC DNA]</scope>
    <source>
        <strain evidence="5 6">DK608</strain>
    </source>
</reference>
<dbReference type="Pfam" id="PF00532">
    <property type="entry name" value="Peripla_BP_1"/>
    <property type="match status" value="1"/>
</dbReference>
<keyword evidence="3" id="KW-0804">Transcription</keyword>
<feature type="domain" description="HTH lacI-type" evidence="4">
    <location>
        <begin position="7"/>
        <end position="61"/>
    </location>
</feature>
<dbReference type="SMART" id="SM00354">
    <property type="entry name" value="HTH_LACI"/>
    <property type="match status" value="1"/>
</dbReference>